<protein>
    <submittedName>
        <fullName evidence="2">DDE-type integrase/transposase/recombinase</fullName>
    </submittedName>
</protein>
<dbReference type="Proteomes" id="UP000503162">
    <property type="component" value="Chromosome"/>
</dbReference>
<dbReference type="EMBL" id="CP049989">
    <property type="protein sequence ID" value="QIM52740.1"/>
    <property type="molecule type" value="Genomic_DNA"/>
</dbReference>
<name>A0A6G8IIF6_9BURK</name>
<organism evidence="2 3">
    <name type="scientific">Hydrogenophaga crocea</name>
    <dbReference type="NCBI Taxonomy" id="2716225"/>
    <lineage>
        <taxon>Bacteria</taxon>
        <taxon>Pseudomonadati</taxon>
        <taxon>Pseudomonadota</taxon>
        <taxon>Betaproteobacteria</taxon>
        <taxon>Burkholderiales</taxon>
        <taxon>Comamonadaceae</taxon>
        <taxon>Hydrogenophaga</taxon>
    </lineage>
</organism>
<dbReference type="Pfam" id="PF09039">
    <property type="entry name" value="HTH_Tnp_Mu_2"/>
    <property type="match status" value="1"/>
</dbReference>
<dbReference type="KEGG" id="hcz:G9Q37_11580"/>
<dbReference type="InterPro" id="IPR015126">
    <property type="entry name" value="Mu_I-gamma"/>
</dbReference>
<dbReference type="GO" id="GO:0015074">
    <property type="term" value="P:DNA integration"/>
    <property type="evidence" value="ECO:0007669"/>
    <property type="project" value="InterPro"/>
</dbReference>
<dbReference type="GO" id="GO:0003676">
    <property type="term" value="F:nucleic acid binding"/>
    <property type="evidence" value="ECO:0007669"/>
    <property type="project" value="InterPro"/>
</dbReference>
<dbReference type="InterPro" id="IPR012337">
    <property type="entry name" value="RNaseH-like_sf"/>
</dbReference>
<dbReference type="SUPFAM" id="SSF53098">
    <property type="entry name" value="Ribonuclease H-like"/>
    <property type="match status" value="1"/>
</dbReference>
<dbReference type="InterPro" id="IPR036397">
    <property type="entry name" value="RNaseH_sf"/>
</dbReference>
<dbReference type="InterPro" id="IPR001584">
    <property type="entry name" value="Integrase_cat-core"/>
</dbReference>
<gene>
    <name evidence="2" type="ORF">G9Q37_11580</name>
</gene>
<proteinExistence type="predicted"/>
<evidence type="ECO:0000313" key="3">
    <source>
        <dbReference type="Proteomes" id="UP000503162"/>
    </source>
</evidence>
<accession>A0A6G8IIF6</accession>
<feature type="domain" description="Integrase catalytic" evidence="1">
    <location>
        <begin position="255"/>
        <end position="457"/>
    </location>
</feature>
<evidence type="ECO:0000259" key="1">
    <source>
        <dbReference type="PROSITE" id="PS50994"/>
    </source>
</evidence>
<dbReference type="AlphaFoldDB" id="A0A6G8IIF6"/>
<dbReference type="PROSITE" id="PS50994">
    <property type="entry name" value="INTEGRASE"/>
    <property type="match status" value="1"/>
</dbReference>
<dbReference type="RefSeq" id="WP_166227342.1">
    <property type="nucleotide sequence ID" value="NZ_CP049989.1"/>
</dbReference>
<reference evidence="2 3" key="1">
    <citation type="submission" date="2020-03" db="EMBL/GenBank/DDBJ databases">
        <title>Hydrogenophaga sp. nov. isolated from cyanobacterial mat.</title>
        <authorList>
            <person name="Thorat V."/>
            <person name="Kirdat K."/>
            <person name="Tiwarekar B."/>
            <person name="Costa E.D."/>
            <person name="Yadav A."/>
        </authorList>
    </citation>
    <scope>NUCLEOTIDE SEQUENCE [LARGE SCALE GENOMIC DNA]</scope>
    <source>
        <strain evidence="2 3">BA0156</strain>
    </source>
</reference>
<evidence type="ECO:0000313" key="2">
    <source>
        <dbReference type="EMBL" id="QIM52740.1"/>
    </source>
</evidence>
<dbReference type="Gene3D" id="3.30.420.10">
    <property type="entry name" value="Ribonuclease H-like superfamily/Ribonuclease H"/>
    <property type="match status" value="1"/>
</dbReference>
<keyword evidence="3" id="KW-1185">Reference proteome</keyword>
<sequence>MQITLIAGLMLKHGTRVLEVVRELEDGEFILEDVLTRRPHSLTRTELLKRIYANQLVVVSGDRQLPGERPILTNAVVDLTTLSEGERNRLEKRLAYVKAAHRMRVTRGQRKRISKLIESVAMRLGDQEPPSASALMLWLKNYEKSSRNPLALVDRHRFRKAVKRLSSVVEALVWRTLKRHYFTKDRHTLKHAYNQLTLGLKEAVSEGAIPAEEAQVSIATLHRRVKDVDLYQRVASREGAARARMVCRTAFPDGVAEYPLQRVEIDHTPLNWVVICDRTGLPLGRPTLTVMIDAYSGYILGFYISFYGPGLTSVAGVVRNAVMPKDELTTGLGLTSRWIAHGLGDEWVIDNGLEFHSFGFKAMAMALGVDVMYCRVRTPWLKPHVERFFSGLNTLTLVKGRVSRVTPNIVRIDPYKDAAITFSDLVRGLLQYVTDVYPHQPNWRKMATPYELYADGVERCPPARYPGSFSQFMLASGMSQMLTFSQGGLQMLGLPYGSYDFQPMADKYGTGYKVLCKWDPDDISMLHVQTPDKRWIEAQCRWSTYAQGLSFNQHRLIRNFNKKQLQAPDREEQLLLAQQRLHEHWLDSTVLRKRQDALLAARSQDFTSAKVLSWSERSNTWRPDPLPANRLIAAEEITYAEHEVPSFDSFRF</sequence>